<keyword evidence="3" id="KW-1185">Reference proteome</keyword>
<dbReference type="Proteomes" id="UP000054350">
    <property type="component" value="Unassembled WGS sequence"/>
</dbReference>
<protein>
    <submittedName>
        <fullName evidence="2">Uncharacterized protein</fullName>
    </submittedName>
</protein>
<name>A0A0L0S7D5_ALLM3</name>
<dbReference type="OrthoDB" id="10378607at2759"/>
<dbReference type="AlphaFoldDB" id="A0A0L0S7D5"/>
<feature type="region of interest" description="Disordered" evidence="1">
    <location>
        <begin position="37"/>
        <end position="66"/>
    </location>
</feature>
<reference evidence="3" key="2">
    <citation type="submission" date="2009-11" db="EMBL/GenBank/DDBJ databases">
        <title>The Genome Sequence of Allomyces macrogynus strain ATCC 38327.</title>
        <authorList>
            <consortium name="The Broad Institute Genome Sequencing Platform"/>
            <person name="Russ C."/>
            <person name="Cuomo C."/>
            <person name="Shea T."/>
            <person name="Young S.K."/>
            <person name="Zeng Q."/>
            <person name="Koehrsen M."/>
            <person name="Haas B."/>
            <person name="Borodovsky M."/>
            <person name="Guigo R."/>
            <person name="Alvarado L."/>
            <person name="Berlin A."/>
            <person name="Borenstein D."/>
            <person name="Chen Z."/>
            <person name="Engels R."/>
            <person name="Freedman E."/>
            <person name="Gellesch M."/>
            <person name="Goldberg J."/>
            <person name="Griggs A."/>
            <person name="Gujja S."/>
            <person name="Heiman D."/>
            <person name="Hepburn T."/>
            <person name="Howarth C."/>
            <person name="Jen D."/>
            <person name="Larson L."/>
            <person name="Lewis B."/>
            <person name="Mehta T."/>
            <person name="Park D."/>
            <person name="Pearson M."/>
            <person name="Roberts A."/>
            <person name="Saif S."/>
            <person name="Shenoy N."/>
            <person name="Sisk P."/>
            <person name="Stolte C."/>
            <person name="Sykes S."/>
            <person name="Walk T."/>
            <person name="White J."/>
            <person name="Yandava C."/>
            <person name="Burger G."/>
            <person name="Gray M.W."/>
            <person name="Holland P.W.H."/>
            <person name="King N."/>
            <person name="Lang F.B.F."/>
            <person name="Roger A.J."/>
            <person name="Ruiz-Trillo I."/>
            <person name="Lander E."/>
            <person name="Nusbaum C."/>
        </authorList>
    </citation>
    <scope>NUCLEOTIDE SEQUENCE [LARGE SCALE GENOMIC DNA]</scope>
    <source>
        <strain evidence="3">ATCC 38327</strain>
    </source>
</reference>
<gene>
    <name evidence="2" type="ORF">AMAG_04001</name>
</gene>
<dbReference type="EMBL" id="GG745333">
    <property type="protein sequence ID" value="KNE58427.1"/>
    <property type="molecule type" value="Genomic_DNA"/>
</dbReference>
<sequence length="114" mass="11902">MSADPQSTTTRTTTPPPPGVSEKAISYPNVASQTVIDMPPPNYGTAGPAPAADNFSDSSSDRSSHHRDGCCMCCCKCLIAITLCDLFCNFWGCLAAALVCCCAESDDDDNAATE</sequence>
<reference evidence="2 3" key="1">
    <citation type="submission" date="2009-11" db="EMBL/GenBank/DDBJ databases">
        <title>Annotation of Allomyces macrogynus ATCC 38327.</title>
        <authorList>
            <consortium name="The Broad Institute Genome Sequencing Platform"/>
            <person name="Russ C."/>
            <person name="Cuomo C."/>
            <person name="Burger G."/>
            <person name="Gray M.W."/>
            <person name="Holland P.W.H."/>
            <person name="King N."/>
            <person name="Lang F.B.F."/>
            <person name="Roger A.J."/>
            <person name="Ruiz-Trillo I."/>
            <person name="Young S.K."/>
            <person name="Zeng Q."/>
            <person name="Gargeya S."/>
            <person name="Fitzgerald M."/>
            <person name="Haas B."/>
            <person name="Abouelleil A."/>
            <person name="Alvarado L."/>
            <person name="Arachchi H.M."/>
            <person name="Berlin A."/>
            <person name="Chapman S.B."/>
            <person name="Gearin G."/>
            <person name="Goldberg J."/>
            <person name="Griggs A."/>
            <person name="Gujja S."/>
            <person name="Hansen M."/>
            <person name="Heiman D."/>
            <person name="Howarth C."/>
            <person name="Larimer J."/>
            <person name="Lui A."/>
            <person name="MacDonald P.J.P."/>
            <person name="McCowen C."/>
            <person name="Montmayeur A."/>
            <person name="Murphy C."/>
            <person name="Neiman D."/>
            <person name="Pearson M."/>
            <person name="Priest M."/>
            <person name="Roberts A."/>
            <person name="Saif S."/>
            <person name="Shea T."/>
            <person name="Sisk P."/>
            <person name="Stolte C."/>
            <person name="Sykes S."/>
            <person name="Wortman J."/>
            <person name="Nusbaum C."/>
            <person name="Birren B."/>
        </authorList>
    </citation>
    <scope>NUCLEOTIDE SEQUENCE [LARGE SCALE GENOMIC DNA]</scope>
    <source>
        <strain evidence="2 3">ATCC 38327</strain>
    </source>
</reference>
<evidence type="ECO:0000313" key="2">
    <source>
        <dbReference type="EMBL" id="KNE58427.1"/>
    </source>
</evidence>
<organism evidence="2 3">
    <name type="scientific">Allomyces macrogynus (strain ATCC 38327)</name>
    <name type="common">Allomyces javanicus var. macrogynus</name>
    <dbReference type="NCBI Taxonomy" id="578462"/>
    <lineage>
        <taxon>Eukaryota</taxon>
        <taxon>Fungi</taxon>
        <taxon>Fungi incertae sedis</taxon>
        <taxon>Blastocladiomycota</taxon>
        <taxon>Blastocladiomycetes</taxon>
        <taxon>Blastocladiales</taxon>
        <taxon>Blastocladiaceae</taxon>
        <taxon>Allomyces</taxon>
    </lineage>
</organism>
<feature type="region of interest" description="Disordered" evidence="1">
    <location>
        <begin position="1"/>
        <end position="25"/>
    </location>
</feature>
<proteinExistence type="predicted"/>
<dbReference type="VEuPathDB" id="FungiDB:AMAG_04001"/>
<accession>A0A0L0S7D5</accession>
<evidence type="ECO:0000313" key="3">
    <source>
        <dbReference type="Proteomes" id="UP000054350"/>
    </source>
</evidence>
<evidence type="ECO:0000256" key="1">
    <source>
        <dbReference type="SAM" id="MobiDB-lite"/>
    </source>
</evidence>